<proteinExistence type="predicted"/>
<keyword evidence="1" id="KW-1133">Transmembrane helix</keyword>
<keyword evidence="1" id="KW-0472">Membrane</keyword>
<dbReference type="AlphaFoldDB" id="A0AAE9X545"/>
<name>A0AAE9X545_PORGN</name>
<evidence type="ECO:0000256" key="1">
    <source>
        <dbReference type="SAM" id="Phobius"/>
    </source>
</evidence>
<evidence type="ECO:0000313" key="2">
    <source>
        <dbReference type="EMBL" id="WCF98083.1"/>
    </source>
</evidence>
<feature type="transmembrane region" description="Helical" evidence="1">
    <location>
        <begin position="54"/>
        <end position="76"/>
    </location>
</feature>
<dbReference type="EMBL" id="CP116613">
    <property type="protein sequence ID" value="WCF98083.1"/>
    <property type="molecule type" value="Genomic_DNA"/>
</dbReference>
<gene>
    <name evidence="2" type="ORF">NY149_06010</name>
</gene>
<accession>A0AAE9X545</accession>
<reference evidence="2" key="1">
    <citation type="submission" date="2023-01" db="EMBL/GenBank/DDBJ databases">
        <title>Phages are important unrecognized players in the ecology of the oral pathogen Porphyromonas gingivalis.</title>
        <authorList>
            <person name="Matrishin C.B."/>
            <person name="Kauffman K.M."/>
        </authorList>
    </citation>
    <scope>NUCLEOTIDE SEQUENCE</scope>
    <source>
        <strain evidence="2">HG1691old</strain>
    </source>
</reference>
<dbReference type="RefSeq" id="WP_271911764.1">
    <property type="nucleotide sequence ID" value="NZ_CP116613.1"/>
</dbReference>
<organism evidence="2 3">
    <name type="scientific">Porphyromonas gingivalis</name>
    <name type="common">Bacteroides gingivalis</name>
    <dbReference type="NCBI Taxonomy" id="837"/>
    <lineage>
        <taxon>Bacteria</taxon>
        <taxon>Pseudomonadati</taxon>
        <taxon>Bacteroidota</taxon>
        <taxon>Bacteroidia</taxon>
        <taxon>Bacteroidales</taxon>
        <taxon>Porphyromonadaceae</taxon>
        <taxon>Porphyromonas</taxon>
    </lineage>
</organism>
<sequence>MITDKISANISLEKLRCELGKTYEDVKQKSEKSLVLNYNGTKVIISKKKKDTTLVLIFLDMPFGYSSFVTLLFFFFRVR</sequence>
<keyword evidence="1" id="KW-0812">Transmembrane</keyword>
<dbReference type="Proteomes" id="UP001179540">
    <property type="component" value="Chromosome"/>
</dbReference>
<evidence type="ECO:0000313" key="3">
    <source>
        <dbReference type="Proteomes" id="UP001179540"/>
    </source>
</evidence>
<protein>
    <submittedName>
        <fullName evidence="2">Uncharacterized protein</fullName>
    </submittedName>
</protein>